<name>A0ABD0KTX3_9CAEN</name>
<sequence>MLLSNSLSRALKRKLGALHTVFGVTANGTLETKSTPERGLTLDKPVRRSVTFEVNLEQDAKIVRALITRLNFQLENRSMNKWTNTHTHVHLENPKKDRKTLVV</sequence>
<evidence type="ECO:0000313" key="2">
    <source>
        <dbReference type="Proteomes" id="UP001519460"/>
    </source>
</evidence>
<reference evidence="1 2" key="1">
    <citation type="journal article" date="2023" name="Sci. Data">
        <title>Genome assembly of the Korean intertidal mud-creeper Batillaria attramentaria.</title>
        <authorList>
            <person name="Patra A.K."/>
            <person name="Ho P.T."/>
            <person name="Jun S."/>
            <person name="Lee S.J."/>
            <person name="Kim Y."/>
            <person name="Won Y.J."/>
        </authorList>
    </citation>
    <scope>NUCLEOTIDE SEQUENCE [LARGE SCALE GENOMIC DNA]</scope>
    <source>
        <strain evidence="1">Wonlab-2016</strain>
    </source>
</reference>
<proteinExistence type="predicted"/>
<protein>
    <submittedName>
        <fullName evidence="1">Uncharacterized protein</fullName>
    </submittedName>
</protein>
<keyword evidence="2" id="KW-1185">Reference proteome</keyword>
<organism evidence="1 2">
    <name type="scientific">Batillaria attramentaria</name>
    <dbReference type="NCBI Taxonomy" id="370345"/>
    <lineage>
        <taxon>Eukaryota</taxon>
        <taxon>Metazoa</taxon>
        <taxon>Spiralia</taxon>
        <taxon>Lophotrochozoa</taxon>
        <taxon>Mollusca</taxon>
        <taxon>Gastropoda</taxon>
        <taxon>Caenogastropoda</taxon>
        <taxon>Sorbeoconcha</taxon>
        <taxon>Cerithioidea</taxon>
        <taxon>Batillariidae</taxon>
        <taxon>Batillaria</taxon>
    </lineage>
</organism>
<dbReference type="Proteomes" id="UP001519460">
    <property type="component" value="Unassembled WGS sequence"/>
</dbReference>
<evidence type="ECO:0000313" key="1">
    <source>
        <dbReference type="EMBL" id="KAK7490491.1"/>
    </source>
</evidence>
<dbReference type="AlphaFoldDB" id="A0ABD0KTX3"/>
<comment type="caution">
    <text evidence="1">The sequence shown here is derived from an EMBL/GenBank/DDBJ whole genome shotgun (WGS) entry which is preliminary data.</text>
</comment>
<accession>A0ABD0KTX3</accession>
<gene>
    <name evidence="1" type="ORF">BaRGS_00018277</name>
</gene>
<dbReference type="EMBL" id="JACVVK020000126">
    <property type="protein sequence ID" value="KAK7490491.1"/>
    <property type="molecule type" value="Genomic_DNA"/>
</dbReference>